<dbReference type="EMBL" id="BAAAZG010000022">
    <property type="protein sequence ID" value="GAA4076703.1"/>
    <property type="molecule type" value="Genomic_DNA"/>
</dbReference>
<feature type="compositionally biased region" description="Low complexity" evidence="1">
    <location>
        <begin position="151"/>
        <end position="193"/>
    </location>
</feature>
<protein>
    <recommendedName>
        <fullName evidence="5">DUF3558 domain-containing protein</fullName>
    </recommendedName>
</protein>
<sequence>MHKCCPIAARPAAPAPRTPREITRRGHAAWPQTTTPDAPHLRLRDGEKNSEIPCNPSPWPRVYEGRKRPKAQKGHNMLSLKVAAVAASAVGAVAVGGVTWASVSQPEADLRSGHSPVADAVQKAKDTAPAPVATPTCLPTGKAPKAPEPGKPAVGAPSVPAGPKAPEAPGAPSVPKAPNAPGVPAVPNADAPAVPKPATPELPDAGAAADGALAKAKAARPSTLPDCDRPSTAPKANSHTAPTGAPAAPKAPAVPAVPSFSCADLRPAVPVGGAVERAVMLPKGLKYASSTTGAKAHEAKKICTVTQKWVGKAGQWVTVKRIQTEAAMTESKLRQTLGLPAGGRKVTVGGLAAWQSPAGDGVLVVDPAGHSALLVNGSPVFATSLQDIAGKLHQAQ</sequence>
<feature type="compositionally biased region" description="Low complexity" evidence="1">
    <location>
        <begin position="1"/>
        <end position="12"/>
    </location>
</feature>
<organism evidence="3 4">
    <name type="scientific">Actinomadura miaoliensis</name>
    <dbReference type="NCBI Taxonomy" id="430685"/>
    <lineage>
        <taxon>Bacteria</taxon>
        <taxon>Bacillati</taxon>
        <taxon>Actinomycetota</taxon>
        <taxon>Actinomycetes</taxon>
        <taxon>Streptosporangiales</taxon>
        <taxon>Thermomonosporaceae</taxon>
        <taxon>Actinomadura</taxon>
    </lineage>
</organism>
<evidence type="ECO:0000313" key="3">
    <source>
        <dbReference type="EMBL" id="GAA4076703.1"/>
    </source>
</evidence>
<keyword evidence="2" id="KW-0812">Transmembrane</keyword>
<name>A0ABP7W0B8_9ACTN</name>
<evidence type="ECO:0000256" key="1">
    <source>
        <dbReference type="SAM" id="MobiDB-lite"/>
    </source>
</evidence>
<feature type="region of interest" description="Disordered" evidence="1">
    <location>
        <begin position="107"/>
        <end position="255"/>
    </location>
</feature>
<feature type="transmembrane region" description="Helical" evidence="2">
    <location>
        <begin position="78"/>
        <end position="101"/>
    </location>
</feature>
<feature type="compositionally biased region" description="Low complexity" evidence="1">
    <location>
        <begin position="240"/>
        <end position="255"/>
    </location>
</feature>
<dbReference type="Proteomes" id="UP001500683">
    <property type="component" value="Unassembled WGS sequence"/>
</dbReference>
<evidence type="ECO:0000256" key="2">
    <source>
        <dbReference type="SAM" id="Phobius"/>
    </source>
</evidence>
<keyword evidence="2" id="KW-0472">Membrane</keyword>
<accession>A0ABP7W0B8</accession>
<feature type="region of interest" description="Disordered" evidence="1">
    <location>
        <begin position="1"/>
        <end position="62"/>
    </location>
</feature>
<keyword evidence="2" id="KW-1133">Transmembrane helix</keyword>
<proteinExistence type="predicted"/>
<feature type="compositionally biased region" description="Basic and acidic residues" evidence="1">
    <location>
        <begin position="39"/>
        <end position="50"/>
    </location>
</feature>
<gene>
    <name evidence="3" type="ORF">GCM10022214_37670</name>
</gene>
<comment type="caution">
    <text evidence="3">The sequence shown here is derived from an EMBL/GenBank/DDBJ whole genome shotgun (WGS) entry which is preliminary data.</text>
</comment>
<reference evidence="4" key="1">
    <citation type="journal article" date="2019" name="Int. J. Syst. Evol. Microbiol.">
        <title>The Global Catalogue of Microorganisms (GCM) 10K type strain sequencing project: providing services to taxonomists for standard genome sequencing and annotation.</title>
        <authorList>
            <consortium name="The Broad Institute Genomics Platform"/>
            <consortium name="The Broad Institute Genome Sequencing Center for Infectious Disease"/>
            <person name="Wu L."/>
            <person name="Ma J."/>
        </authorList>
    </citation>
    <scope>NUCLEOTIDE SEQUENCE [LARGE SCALE GENOMIC DNA]</scope>
    <source>
        <strain evidence="4">JCM 16702</strain>
    </source>
</reference>
<evidence type="ECO:0008006" key="5">
    <source>
        <dbReference type="Google" id="ProtNLM"/>
    </source>
</evidence>
<feature type="compositionally biased region" description="Low complexity" evidence="1">
    <location>
        <begin position="204"/>
        <end position="216"/>
    </location>
</feature>
<evidence type="ECO:0000313" key="4">
    <source>
        <dbReference type="Proteomes" id="UP001500683"/>
    </source>
</evidence>
<keyword evidence="4" id="KW-1185">Reference proteome</keyword>